<dbReference type="KEGG" id="oat:OAN307_c44700"/>
<organism evidence="1 3">
    <name type="scientific">Octadecabacter antarcticus 307</name>
    <dbReference type="NCBI Taxonomy" id="391626"/>
    <lineage>
        <taxon>Bacteria</taxon>
        <taxon>Pseudomonadati</taxon>
        <taxon>Pseudomonadota</taxon>
        <taxon>Alphaproteobacteria</taxon>
        <taxon>Rhodobacterales</taxon>
        <taxon>Roseobacteraceae</taxon>
        <taxon>Octadecabacter</taxon>
    </lineage>
</organism>
<evidence type="ECO:0000313" key="1">
    <source>
        <dbReference type="EMBL" id="AGI68277.1"/>
    </source>
</evidence>
<protein>
    <submittedName>
        <fullName evidence="1">Uncharacterized protein</fullName>
    </submittedName>
</protein>
<gene>
    <name evidence="1" type="ORF">OAN307_c26980</name>
    <name evidence="2" type="ORF">OAN307_c44700</name>
</gene>
<reference evidence="1 3" key="1">
    <citation type="journal article" date="2013" name="PLoS ONE">
        <title>Poles Apart: Arctic and Antarctic Octadecabacter strains Share High Genome Plasticity and a New Type of Xanthorhodopsin.</title>
        <authorList>
            <person name="Vollmers J."/>
            <person name="Voget S."/>
            <person name="Dietrich S."/>
            <person name="Gollnow K."/>
            <person name="Smits M."/>
            <person name="Meyer K."/>
            <person name="Brinkhoff T."/>
            <person name="Simon M."/>
            <person name="Daniel R."/>
        </authorList>
    </citation>
    <scope>NUCLEOTIDE SEQUENCE [LARGE SCALE GENOMIC DNA]</scope>
    <source>
        <strain evidence="1 3">307</strain>
    </source>
</reference>
<keyword evidence="3" id="KW-1185">Reference proteome</keyword>
<dbReference type="Proteomes" id="UP000005307">
    <property type="component" value="Chromosome"/>
</dbReference>
<evidence type="ECO:0000313" key="2">
    <source>
        <dbReference type="EMBL" id="AGI69829.1"/>
    </source>
</evidence>
<dbReference type="AlphaFoldDB" id="B5J3T1"/>
<proteinExistence type="predicted"/>
<accession>B5J3T1</accession>
<dbReference type="EMBL" id="CP003740">
    <property type="protein sequence ID" value="AGI68277.1"/>
    <property type="molecule type" value="Genomic_DNA"/>
</dbReference>
<dbReference type="KEGG" id="oat:OAN307_c26980"/>
<evidence type="ECO:0000313" key="3">
    <source>
        <dbReference type="Proteomes" id="UP000005307"/>
    </source>
</evidence>
<dbReference type="STRING" id="391626.OAN307_c26980"/>
<dbReference type="RefSeq" id="WP_015500274.1">
    <property type="nucleotide sequence ID" value="NC_020911.1"/>
</dbReference>
<dbReference type="EMBL" id="CP003740">
    <property type="protein sequence ID" value="AGI69829.1"/>
    <property type="molecule type" value="Genomic_DNA"/>
</dbReference>
<dbReference type="OrthoDB" id="7652021at2"/>
<sequence>MTNTVKTEEHLQSNDYYIVPATAKQLSYARQIASSYKKSLPEEIEQNRYALSRWINDNKPEPLTGRFANYPSSKQVGFAERIARVKRNVVPHECFRDKTAMSRWIDTNR</sequence>
<name>B5J3T1_9RHOB</name>
<dbReference type="HOGENOM" id="CLU_2328637_0_0_5"/>